<protein>
    <recommendedName>
        <fullName evidence="1">Anhydro-N-acetylmuramic acid kinase</fullName>
        <ecNumber evidence="1">2.7.1.170</ecNumber>
    </recommendedName>
    <alternativeName>
        <fullName evidence="1">AnhMurNAc kinase</fullName>
    </alternativeName>
</protein>
<sequence length="396" mass="43388">MLAVGLMSGTSLDGIDAALVEIKGCGLNTEVNLVEFETYKIPDEIKSEIKRACLEDKSSVDLICSLNFKLGELFADAVINICNKANIDISKLDYVASHGQTIYHIPRNKCDLVKSTLQIGEASVIAYRTGTLVVSNFRVMDMAAHGEGAPLVPYTEYILYSEKGKGVALQNIGGIGNVTFLPASNCIDDIFAFDTGPGNMAIDEACNILFGIPYDKDGEIASKGIVNNEMLDELMSIKYINEKPPKTTGREDFGQRFVEKIISKYSNLKGEDIVATLTMFTAKTISHNYKKFIIPNNKLERVIIAGGGAHNKTLIRFIKEELEDIDVLIQEDIGFSSDAKEAIAFAVLGNETLNNNFSNVPSATGAKEKVILGQITMSPRVFMEGDRKYGFKMCKE</sequence>
<keyword evidence="1" id="KW-0067">ATP-binding</keyword>
<dbReference type="PANTHER" id="PTHR30605">
    <property type="entry name" value="ANHYDRO-N-ACETYLMURAMIC ACID KINASE"/>
    <property type="match status" value="1"/>
</dbReference>
<keyword evidence="1 2" id="KW-0418">Kinase</keyword>
<name>A0ABS7KT48_CLOSR</name>
<dbReference type="NCBIfam" id="NF007148">
    <property type="entry name" value="PRK09585.3-2"/>
    <property type="match status" value="1"/>
</dbReference>
<comment type="function">
    <text evidence="1">Catalyzes the specific phosphorylation of 1,6-anhydro-N-acetylmuramic acid (anhMurNAc) with the simultaneous cleavage of the 1,6-anhydro ring, generating MurNAc-6-P. Is required for the utilization of anhMurNAc either imported from the medium or derived from its own cell wall murein, and thus plays a role in cell wall recycling.</text>
</comment>
<dbReference type="NCBIfam" id="NF007142">
    <property type="entry name" value="PRK09585.2-1"/>
    <property type="match status" value="1"/>
</dbReference>
<organism evidence="2 3">
    <name type="scientific">Clostridium sardiniense</name>
    <name type="common">Clostridium absonum</name>
    <dbReference type="NCBI Taxonomy" id="29369"/>
    <lineage>
        <taxon>Bacteria</taxon>
        <taxon>Bacillati</taxon>
        <taxon>Bacillota</taxon>
        <taxon>Clostridia</taxon>
        <taxon>Eubacteriales</taxon>
        <taxon>Clostridiaceae</taxon>
        <taxon>Clostridium</taxon>
    </lineage>
</organism>
<comment type="caution">
    <text evidence="2">The sequence shown here is derived from an EMBL/GenBank/DDBJ whole genome shotgun (WGS) entry which is preliminary data.</text>
</comment>
<reference evidence="2 3" key="1">
    <citation type="journal article" date="2021" name="Cell Host Microbe">
        <title>in vivo commensal control of Clostridioides difficile virulence.</title>
        <authorList>
            <person name="Girinathan B.P."/>
            <person name="Dibenedetto N."/>
            <person name="Worley J.N."/>
            <person name="Peltier J."/>
            <person name="Arrieta-Ortiz M.L."/>
            <person name="Rupa Christinal Immanuel S."/>
            <person name="Lavin R."/>
            <person name="Delaney M.L."/>
            <person name="Cummins C."/>
            <person name="Hoffmann M."/>
            <person name="Luo Y."/>
            <person name="Gonzalez-Escalona N."/>
            <person name="Allard M."/>
            <person name="Onderdonk A.B."/>
            <person name="Gerber G.K."/>
            <person name="Sonenshein A.L."/>
            <person name="Baliga N."/>
            <person name="Dupuy B."/>
            <person name="Bry L."/>
        </authorList>
    </citation>
    <scope>NUCLEOTIDE SEQUENCE [LARGE SCALE GENOMIC DNA]</scope>
    <source>
        <strain evidence="2 3">DSM 599</strain>
    </source>
</reference>
<evidence type="ECO:0000313" key="2">
    <source>
        <dbReference type="EMBL" id="MBY0753988.1"/>
    </source>
</evidence>
<dbReference type="HAMAP" id="MF_01270">
    <property type="entry name" value="AnhMurNAc_kinase"/>
    <property type="match status" value="1"/>
</dbReference>
<keyword evidence="1 2" id="KW-0808">Transferase</keyword>
<accession>A0ABS7KT48</accession>
<dbReference type="PANTHER" id="PTHR30605:SF0">
    <property type="entry name" value="ANHYDRO-N-ACETYLMURAMIC ACID KINASE"/>
    <property type="match status" value="1"/>
</dbReference>
<keyword evidence="3" id="KW-1185">Reference proteome</keyword>
<dbReference type="CDD" id="cd24050">
    <property type="entry name" value="ASKHA_NBD_ANMK"/>
    <property type="match status" value="1"/>
</dbReference>
<comment type="similarity">
    <text evidence="1">Belongs to the anhydro-N-acetylmuramic acid kinase family.</text>
</comment>
<dbReference type="Pfam" id="PF03702">
    <property type="entry name" value="AnmK"/>
    <property type="match status" value="1"/>
</dbReference>
<dbReference type="EMBL" id="JAIKTU010000001">
    <property type="protein sequence ID" value="MBY0753988.1"/>
    <property type="molecule type" value="Genomic_DNA"/>
</dbReference>
<comment type="pathway">
    <text evidence="1">Amino-sugar metabolism; 1,6-anhydro-N-acetylmuramate degradation.</text>
</comment>
<dbReference type="RefSeq" id="WP_221858349.1">
    <property type="nucleotide sequence ID" value="NZ_JAIKTU010000001.1"/>
</dbReference>
<dbReference type="InterPro" id="IPR005338">
    <property type="entry name" value="Anhydro_N_Ac-Mur_kinase"/>
</dbReference>
<dbReference type="InterPro" id="IPR043129">
    <property type="entry name" value="ATPase_NBD"/>
</dbReference>
<evidence type="ECO:0000256" key="1">
    <source>
        <dbReference type="HAMAP-Rule" id="MF_01270"/>
    </source>
</evidence>
<feature type="binding site" evidence="1">
    <location>
        <begin position="9"/>
        <end position="16"/>
    </location>
    <ligand>
        <name>ATP</name>
        <dbReference type="ChEBI" id="CHEBI:30616"/>
    </ligand>
</feature>
<keyword evidence="1" id="KW-0547">Nucleotide-binding</keyword>
<keyword evidence="1" id="KW-0119">Carbohydrate metabolism</keyword>
<comment type="pathway">
    <text evidence="1">Cell wall biogenesis; peptidoglycan recycling.</text>
</comment>
<gene>
    <name evidence="1" type="primary">anmK</name>
    <name evidence="2" type="ORF">K5V21_00830</name>
</gene>
<comment type="catalytic activity">
    <reaction evidence="1">
        <text>1,6-anhydro-N-acetyl-beta-muramate + ATP + H2O = N-acetyl-D-muramate 6-phosphate + ADP + H(+)</text>
        <dbReference type="Rhea" id="RHEA:24952"/>
        <dbReference type="ChEBI" id="CHEBI:15377"/>
        <dbReference type="ChEBI" id="CHEBI:15378"/>
        <dbReference type="ChEBI" id="CHEBI:30616"/>
        <dbReference type="ChEBI" id="CHEBI:58690"/>
        <dbReference type="ChEBI" id="CHEBI:58722"/>
        <dbReference type="ChEBI" id="CHEBI:456216"/>
        <dbReference type="EC" id="2.7.1.170"/>
    </reaction>
</comment>
<dbReference type="Gene3D" id="3.30.420.40">
    <property type="match status" value="2"/>
</dbReference>
<dbReference type="SUPFAM" id="SSF53067">
    <property type="entry name" value="Actin-like ATPase domain"/>
    <property type="match status" value="1"/>
</dbReference>
<proteinExistence type="inferred from homology"/>
<dbReference type="GO" id="GO:0016301">
    <property type="term" value="F:kinase activity"/>
    <property type="evidence" value="ECO:0007669"/>
    <property type="project" value="UniProtKB-KW"/>
</dbReference>
<evidence type="ECO:0000313" key="3">
    <source>
        <dbReference type="Proteomes" id="UP001299068"/>
    </source>
</evidence>
<dbReference type="Proteomes" id="UP001299068">
    <property type="component" value="Unassembled WGS sequence"/>
</dbReference>
<dbReference type="EC" id="2.7.1.170" evidence="1"/>